<gene>
    <name evidence="1" type="ORF">LMG3328_05736</name>
</gene>
<dbReference type="RefSeq" id="WP_157810508.1">
    <property type="nucleotide sequence ID" value="NZ_CADILE010000028.1"/>
</dbReference>
<organism evidence="1 2">
    <name type="scientific">Achromobacter ruhlandii</name>
    <dbReference type="NCBI Taxonomy" id="72557"/>
    <lineage>
        <taxon>Bacteria</taxon>
        <taxon>Pseudomonadati</taxon>
        <taxon>Pseudomonadota</taxon>
        <taxon>Betaproteobacteria</taxon>
        <taxon>Burkholderiales</taxon>
        <taxon>Alcaligenaceae</taxon>
        <taxon>Achromobacter</taxon>
    </lineage>
</organism>
<sequence length="82" mass="9602">MLGYMTEREAKQDGFTHHGNYYGIPVWTGDPHGEFRVVTKWAPFEYLMTLAHMMEGFLLDMFYPEDEPAFRFVIKKPIPEAA</sequence>
<protein>
    <submittedName>
        <fullName evidence="1">Uncharacterized protein</fullName>
    </submittedName>
</protein>
<dbReference type="AlphaFoldDB" id="A0A6S7ESQ2"/>
<name>A0A6S7ESQ2_9BURK</name>
<evidence type="ECO:0000313" key="1">
    <source>
        <dbReference type="EMBL" id="CAB3924912.1"/>
    </source>
</evidence>
<evidence type="ECO:0000313" key="2">
    <source>
        <dbReference type="Proteomes" id="UP000494122"/>
    </source>
</evidence>
<dbReference type="EMBL" id="CADILE010000028">
    <property type="protein sequence ID" value="CAB3924912.1"/>
    <property type="molecule type" value="Genomic_DNA"/>
</dbReference>
<proteinExistence type="predicted"/>
<reference evidence="1 2" key="1">
    <citation type="submission" date="2020-04" db="EMBL/GenBank/DDBJ databases">
        <authorList>
            <person name="De Canck E."/>
        </authorList>
    </citation>
    <scope>NUCLEOTIDE SEQUENCE [LARGE SCALE GENOMIC DNA]</scope>
    <source>
        <strain evidence="1 2">LMG 3328</strain>
    </source>
</reference>
<dbReference type="Proteomes" id="UP000494122">
    <property type="component" value="Unassembled WGS sequence"/>
</dbReference>
<accession>A0A6S7ESQ2</accession>